<reference evidence="1 2" key="1">
    <citation type="submission" date="2016-03" db="EMBL/GenBank/DDBJ databases">
        <title>Genome sequence of Nesiotobacter sp. nov., a moderately halophilic alphaproteobacterium isolated from the Yellow Sea, China.</title>
        <authorList>
            <person name="Zhang G."/>
            <person name="Zhang R."/>
        </authorList>
    </citation>
    <scope>NUCLEOTIDE SEQUENCE [LARGE SCALE GENOMIC DNA]</scope>
    <source>
        <strain evidence="1 2">WB1-6</strain>
    </source>
</reference>
<proteinExistence type="predicted"/>
<name>A0A1U7JLX3_9HYPH</name>
<protein>
    <submittedName>
        <fullName evidence="1">Uncharacterized protein</fullName>
    </submittedName>
</protein>
<dbReference type="InterPro" id="IPR046606">
    <property type="entry name" value="DUF6665"/>
</dbReference>
<keyword evidence="2" id="KW-1185">Reference proteome</keyword>
<dbReference type="Proteomes" id="UP000185783">
    <property type="component" value="Unassembled WGS sequence"/>
</dbReference>
<gene>
    <name evidence="1" type="ORF">A3843_02055</name>
</gene>
<dbReference type="STRING" id="197461.A3843_02055"/>
<accession>A0A1U7JLX3</accession>
<evidence type="ECO:0000313" key="1">
    <source>
        <dbReference type="EMBL" id="OKL45740.1"/>
    </source>
</evidence>
<dbReference type="RefSeq" id="WP_028483112.1">
    <property type="nucleotide sequence ID" value="NZ_LVVZ01000004.1"/>
</dbReference>
<sequence>MFVRPPQILAPKKQADPLSEALEQEILSEKIGTLSRLNKKLEAALAHLAAEEAKGPQACAHTHALLQAQAGEALWHVIIQREIAGLTGLKGFLDEMGVPREVRLNAGPVPPHLRNCR</sequence>
<dbReference type="AlphaFoldDB" id="A0A1U7JLX3"/>
<comment type="caution">
    <text evidence="1">The sequence shown here is derived from an EMBL/GenBank/DDBJ whole genome shotgun (WGS) entry which is preliminary data.</text>
</comment>
<organism evidence="1 2">
    <name type="scientific">Pseudovibrio exalbescens</name>
    <dbReference type="NCBI Taxonomy" id="197461"/>
    <lineage>
        <taxon>Bacteria</taxon>
        <taxon>Pseudomonadati</taxon>
        <taxon>Pseudomonadota</taxon>
        <taxon>Alphaproteobacteria</taxon>
        <taxon>Hyphomicrobiales</taxon>
        <taxon>Stappiaceae</taxon>
        <taxon>Pseudovibrio</taxon>
    </lineage>
</organism>
<evidence type="ECO:0000313" key="2">
    <source>
        <dbReference type="Proteomes" id="UP000185783"/>
    </source>
</evidence>
<dbReference type="Pfam" id="PF20370">
    <property type="entry name" value="DUF6665"/>
    <property type="match status" value="1"/>
</dbReference>
<dbReference type="EMBL" id="LVVZ01000004">
    <property type="protein sequence ID" value="OKL45740.1"/>
    <property type="molecule type" value="Genomic_DNA"/>
</dbReference>